<keyword evidence="1" id="KW-0812">Transmembrane</keyword>
<keyword evidence="1" id="KW-1133">Transmembrane helix</keyword>
<dbReference type="Proteomes" id="UP000325672">
    <property type="component" value="Unassembled WGS sequence"/>
</dbReference>
<evidence type="ECO:0000256" key="1">
    <source>
        <dbReference type="SAM" id="Phobius"/>
    </source>
</evidence>
<keyword evidence="1" id="KW-0472">Membrane</keyword>
<sequence length="59" mass="6800">MEKGTSDILSRHGDLVVDFMHLSFLCLFFPFPFDLTSMMTTFEYPILIVGIKPRSKNNT</sequence>
<feature type="transmembrane region" description="Helical" evidence="1">
    <location>
        <begin position="12"/>
        <end position="33"/>
    </location>
</feature>
<dbReference type="RefSeq" id="XP_031917036.1">
    <property type="nucleotide sequence ID" value="XM_032053663.1"/>
</dbReference>
<dbReference type="GeneID" id="43637873"/>
<dbReference type="AlphaFoldDB" id="A0A5N6T3U1"/>
<name>A0A5N6T3U1_ASPPS</name>
<evidence type="ECO:0000313" key="3">
    <source>
        <dbReference type="Proteomes" id="UP000325672"/>
    </source>
</evidence>
<gene>
    <name evidence="2" type="ORF">BDV38DRAFT_238339</name>
</gene>
<protein>
    <submittedName>
        <fullName evidence="2">Uncharacterized protein</fullName>
    </submittedName>
</protein>
<dbReference type="EMBL" id="ML743559">
    <property type="protein sequence ID" value="KAE8140973.1"/>
    <property type="molecule type" value="Genomic_DNA"/>
</dbReference>
<reference evidence="2 3" key="1">
    <citation type="submission" date="2019-04" db="EMBL/GenBank/DDBJ databases">
        <title>Friends and foes A comparative genomics study of 23 Aspergillus species from section Flavi.</title>
        <authorList>
            <consortium name="DOE Joint Genome Institute"/>
            <person name="Kjaerbolling I."/>
            <person name="Vesth T."/>
            <person name="Frisvad J.C."/>
            <person name="Nybo J.L."/>
            <person name="Theobald S."/>
            <person name="Kildgaard S."/>
            <person name="Isbrandt T."/>
            <person name="Kuo A."/>
            <person name="Sato A."/>
            <person name="Lyhne E.K."/>
            <person name="Kogle M.E."/>
            <person name="Wiebenga A."/>
            <person name="Kun R.S."/>
            <person name="Lubbers R.J."/>
            <person name="Makela M.R."/>
            <person name="Barry K."/>
            <person name="Chovatia M."/>
            <person name="Clum A."/>
            <person name="Daum C."/>
            <person name="Haridas S."/>
            <person name="He G."/>
            <person name="LaButti K."/>
            <person name="Lipzen A."/>
            <person name="Mondo S."/>
            <person name="Riley R."/>
            <person name="Salamov A."/>
            <person name="Simmons B.A."/>
            <person name="Magnuson J.K."/>
            <person name="Henrissat B."/>
            <person name="Mortensen U.H."/>
            <person name="Larsen T.O."/>
            <person name="Devries R.P."/>
            <person name="Grigoriev I.V."/>
            <person name="Machida M."/>
            <person name="Baker S.E."/>
            <person name="Andersen M.R."/>
        </authorList>
    </citation>
    <scope>NUCLEOTIDE SEQUENCE [LARGE SCALE GENOMIC DNA]</scope>
    <source>
        <strain evidence="2 3">CBS 117625</strain>
    </source>
</reference>
<accession>A0A5N6T3U1</accession>
<evidence type="ECO:0000313" key="2">
    <source>
        <dbReference type="EMBL" id="KAE8140973.1"/>
    </source>
</evidence>
<proteinExistence type="predicted"/>
<keyword evidence="3" id="KW-1185">Reference proteome</keyword>
<organism evidence="2 3">
    <name type="scientific">Aspergillus pseudotamarii</name>
    <dbReference type="NCBI Taxonomy" id="132259"/>
    <lineage>
        <taxon>Eukaryota</taxon>
        <taxon>Fungi</taxon>
        <taxon>Dikarya</taxon>
        <taxon>Ascomycota</taxon>
        <taxon>Pezizomycotina</taxon>
        <taxon>Eurotiomycetes</taxon>
        <taxon>Eurotiomycetidae</taxon>
        <taxon>Eurotiales</taxon>
        <taxon>Aspergillaceae</taxon>
        <taxon>Aspergillus</taxon>
        <taxon>Aspergillus subgen. Circumdati</taxon>
    </lineage>
</organism>